<dbReference type="EMBL" id="PQXO01000308">
    <property type="protein sequence ID" value="TGO86373.1"/>
    <property type="molecule type" value="Genomic_DNA"/>
</dbReference>
<dbReference type="STRING" id="87229.A0A4Z1KJW0"/>
<gene>
    <name evidence="1" type="ORF">BPOR_0309g00010</name>
</gene>
<protein>
    <recommendedName>
        <fullName evidence="3">AMP-binding enzyme C-terminal domain-containing protein</fullName>
    </recommendedName>
</protein>
<accession>A0A4Z1KJW0</accession>
<evidence type="ECO:0000313" key="2">
    <source>
        <dbReference type="Proteomes" id="UP000297280"/>
    </source>
</evidence>
<evidence type="ECO:0000313" key="1">
    <source>
        <dbReference type="EMBL" id="TGO86373.1"/>
    </source>
</evidence>
<dbReference type="Pfam" id="PF23562">
    <property type="entry name" value="AMP-binding_C_3"/>
    <property type="match status" value="1"/>
</dbReference>
<evidence type="ECO:0008006" key="3">
    <source>
        <dbReference type="Google" id="ProtNLM"/>
    </source>
</evidence>
<organism evidence="1 2">
    <name type="scientific">Botrytis porri</name>
    <dbReference type="NCBI Taxonomy" id="87229"/>
    <lineage>
        <taxon>Eukaryota</taxon>
        <taxon>Fungi</taxon>
        <taxon>Dikarya</taxon>
        <taxon>Ascomycota</taxon>
        <taxon>Pezizomycotina</taxon>
        <taxon>Leotiomycetes</taxon>
        <taxon>Helotiales</taxon>
        <taxon>Sclerotiniaceae</taxon>
        <taxon>Botrytis</taxon>
    </lineage>
</organism>
<sequence>MERIIAAHPEVAAVLFVGTRRPKGALLVELRNRSEDKDVFLESLWPLVEEENKPVPYIARITRYMILITDEAIPMARSVKGTIERRGTVRLYEQKLDVLSAVHA</sequence>
<reference evidence="1 2" key="1">
    <citation type="submission" date="2017-12" db="EMBL/GenBank/DDBJ databases">
        <title>Comparative genomics of Botrytis spp.</title>
        <authorList>
            <person name="Valero-Jimenez C.A."/>
            <person name="Tapia P."/>
            <person name="Veloso J."/>
            <person name="Silva-Moreno E."/>
            <person name="Staats M."/>
            <person name="Valdes J.H."/>
            <person name="Van Kan J.A.L."/>
        </authorList>
    </citation>
    <scope>NUCLEOTIDE SEQUENCE [LARGE SCALE GENOMIC DNA]</scope>
    <source>
        <strain evidence="1 2">MUCL3349</strain>
    </source>
</reference>
<comment type="caution">
    <text evidence="1">The sequence shown here is derived from an EMBL/GenBank/DDBJ whole genome shotgun (WGS) entry which is preliminary data.</text>
</comment>
<dbReference type="AlphaFoldDB" id="A0A4Z1KJW0"/>
<proteinExistence type="predicted"/>
<keyword evidence="2" id="KW-1185">Reference proteome</keyword>
<name>A0A4Z1KJW0_9HELO</name>
<dbReference type="Proteomes" id="UP000297280">
    <property type="component" value="Unassembled WGS sequence"/>
</dbReference>